<proteinExistence type="predicted"/>
<dbReference type="AlphaFoldDB" id="A0A0F9PXK7"/>
<protein>
    <submittedName>
        <fullName evidence="1">Uncharacterized protein</fullName>
    </submittedName>
</protein>
<gene>
    <name evidence="1" type="ORF">LCGC14_1163260</name>
</gene>
<reference evidence="1" key="1">
    <citation type="journal article" date="2015" name="Nature">
        <title>Complex archaea that bridge the gap between prokaryotes and eukaryotes.</title>
        <authorList>
            <person name="Spang A."/>
            <person name="Saw J.H."/>
            <person name="Jorgensen S.L."/>
            <person name="Zaremba-Niedzwiedzka K."/>
            <person name="Martijn J."/>
            <person name="Lind A.E."/>
            <person name="van Eijk R."/>
            <person name="Schleper C."/>
            <person name="Guy L."/>
            <person name="Ettema T.J."/>
        </authorList>
    </citation>
    <scope>NUCLEOTIDE SEQUENCE</scope>
</reference>
<sequence length="318" mass="37525">MPYTDSPLIDDFRRTIEENLPEDETQALLPKFNKTKLLLTDMKFRNLNKGNWIAFIDGKGGTGKSSIMRFLFQKHKKWLYETKEGQELIDYWNKEKKRSKPVLDMGAIIYNDYEFLDRCGKAVPLEIIVKDEDFETSAQVGGKAMKERKLMLLSRIRAEILNFILIDPIFRDDQISGLYTYRFFAHDKDFEDGKNRAILYLQDYTGHWQPIGHIITDYLEWPEYDEKKNAYLAGVKQMQSPEYKRKQIKKIVDAMVHWKTDGHTDDIRAYQKNAWNGIIKLRLDLMELGGQRAGTEIKEIKDMIDAYYPIKKEKKKKN</sequence>
<comment type="caution">
    <text evidence="1">The sequence shown here is derived from an EMBL/GenBank/DDBJ whole genome shotgun (WGS) entry which is preliminary data.</text>
</comment>
<evidence type="ECO:0000313" key="1">
    <source>
        <dbReference type="EMBL" id="KKM97912.1"/>
    </source>
</evidence>
<organism evidence="1">
    <name type="scientific">marine sediment metagenome</name>
    <dbReference type="NCBI Taxonomy" id="412755"/>
    <lineage>
        <taxon>unclassified sequences</taxon>
        <taxon>metagenomes</taxon>
        <taxon>ecological metagenomes</taxon>
    </lineage>
</organism>
<accession>A0A0F9PXK7</accession>
<dbReference type="EMBL" id="LAZR01005692">
    <property type="protein sequence ID" value="KKM97912.1"/>
    <property type="molecule type" value="Genomic_DNA"/>
</dbReference>
<name>A0A0F9PXK7_9ZZZZ</name>